<dbReference type="GeneID" id="56076684"/>
<name>A0A7D5T2R1_9EURY</name>
<evidence type="ECO:0000313" key="2">
    <source>
        <dbReference type="EMBL" id="QLH76230.1"/>
    </source>
</evidence>
<feature type="domain" description="Profilin fold" evidence="1">
    <location>
        <begin position="133"/>
        <end position="225"/>
    </location>
</feature>
<protein>
    <recommendedName>
        <fullName evidence="1">Profilin fold domain-containing protein</fullName>
    </recommendedName>
</protein>
<sequence>MTAGLDADVVGADAAADRRDELVAQVTDHAGRIARELARLQGGDYGQREFDTDRATWTLKYEGGDVDYLRFDGRGDDVYVVSTKQPPDPEALAKAMADYDAFVDAFNEYVRSLDGVLDDTADELPAIESVDSVVEARERILSRMREVCDLMAEQLNRVEGNDYGTFSARVGSSRWELKWEENRASYLRVGGEGGVYLLSQYQPPAPKDLRAHADGFSGFVDAFNDHVSEISESLDTVEL</sequence>
<dbReference type="Proteomes" id="UP000509667">
    <property type="component" value="Chromosome"/>
</dbReference>
<dbReference type="Pfam" id="PF26420">
    <property type="entry name" value="Halo_prof"/>
    <property type="match status" value="2"/>
</dbReference>
<reference evidence="2 3" key="1">
    <citation type="submission" date="2020-07" db="EMBL/GenBank/DDBJ databases">
        <title>Halosimplex pelagicum sp. nov. and Halosimplex rubrum sp. nov., isolated from salted brown alga Laminaria, and emended description of the genus Halosimplex.</title>
        <authorList>
            <person name="Cui H."/>
        </authorList>
    </citation>
    <scope>NUCLEOTIDE SEQUENCE [LARGE SCALE GENOMIC DNA]</scope>
    <source>
        <strain evidence="2 3">R27</strain>
    </source>
</reference>
<proteinExistence type="predicted"/>
<evidence type="ECO:0000259" key="1">
    <source>
        <dbReference type="Pfam" id="PF26420"/>
    </source>
</evidence>
<dbReference type="EMBL" id="CP058910">
    <property type="protein sequence ID" value="QLH76230.1"/>
    <property type="molecule type" value="Genomic_DNA"/>
</dbReference>
<dbReference type="RefSeq" id="WP_179910172.1">
    <property type="nucleotide sequence ID" value="NZ_CP058910.1"/>
</dbReference>
<evidence type="ECO:0000313" key="3">
    <source>
        <dbReference type="Proteomes" id="UP000509667"/>
    </source>
</evidence>
<accession>A0A7D5T2R1</accession>
<keyword evidence="3" id="KW-1185">Reference proteome</keyword>
<dbReference type="KEGG" id="hrr:HZS55_02435"/>
<feature type="domain" description="Profilin fold" evidence="1">
    <location>
        <begin position="15"/>
        <end position="108"/>
    </location>
</feature>
<dbReference type="OrthoDB" id="200571at2157"/>
<dbReference type="InterPro" id="IPR058872">
    <property type="entry name" value="Halo_prof"/>
</dbReference>
<gene>
    <name evidence="2" type="ORF">HZS55_02435</name>
</gene>
<organism evidence="2 3">
    <name type="scientific">Halosimplex rubrum</name>
    <dbReference type="NCBI Taxonomy" id="869889"/>
    <lineage>
        <taxon>Archaea</taxon>
        <taxon>Methanobacteriati</taxon>
        <taxon>Methanobacteriota</taxon>
        <taxon>Stenosarchaea group</taxon>
        <taxon>Halobacteria</taxon>
        <taxon>Halobacteriales</taxon>
        <taxon>Haloarculaceae</taxon>
        <taxon>Halosimplex</taxon>
    </lineage>
</organism>
<dbReference type="AlphaFoldDB" id="A0A7D5T2R1"/>